<sequence length="502" mass="54200">MAKPKTRTVPAWVCLGVLGAAAFLPGCASMTGLKTQATVEDPNRLTATASLAGTPLSPAAWPDRAWWEGFGDPQLTALVEAALAGQPTLRIAAARVRQADALAGGAESALYPQVNLSARTTRQRFSENGLVPRPLAGSWKWSSDVQLGLGYELDFWGKNQAAFDAALDRVRAAEVDYHAAELILTTSVVRTYLRLDAAYAQRALTEQTYRQRQNTLDLTRRRVDAQLDSAFDMKQAEAALPATRERLAAINEIIALTRNQLAALAGKGPDAGAEVRPPQLRDRYAAAVPATLPAELIGRRPDVVAQRWRVEAASHDIRAAKAEFYPNISLNAFAGLQSLSLSDFLTAGSRTFGIGPALSLPIFDRGRLRANLGVRQAEYDAAAEQYNATLVTALHDVVNQLVSLRWLAERANEQQQALQLTQEAYDMAVSRYRSGVGNYLQVLSAEGQVLQQKQLLIDIETQERTLHLELIRALGGGYDTATAPASPAPPAQRGGAATRSAS</sequence>
<keyword evidence="6 9" id="KW-0472">Membrane</keyword>
<organism evidence="11 12">
    <name type="scientific">Cupriavidus campinensis</name>
    <dbReference type="NCBI Taxonomy" id="151783"/>
    <lineage>
        <taxon>Bacteria</taxon>
        <taxon>Pseudomonadati</taxon>
        <taxon>Pseudomonadota</taxon>
        <taxon>Betaproteobacteria</taxon>
        <taxon>Burkholderiales</taxon>
        <taxon>Burkholderiaceae</taxon>
        <taxon>Cupriavidus</taxon>
    </lineage>
</organism>
<keyword evidence="7 9" id="KW-0564">Palmitate</keyword>
<evidence type="ECO:0000256" key="1">
    <source>
        <dbReference type="ARBA" id="ARBA00004370"/>
    </source>
</evidence>
<dbReference type="Gene3D" id="2.20.200.10">
    <property type="entry name" value="Outer membrane efflux proteins (OEP)"/>
    <property type="match status" value="1"/>
</dbReference>
<protein>
    <submittedName>
        <fullName evidence="11">Efflux transporter outer membrane subunit</fullName>
    </submittedName>
</protein>
<keyword evidence="5 9" id="KW-0732">Signal</keyword>
<evidence type="ECO:0000256" key="5">
    <source>
        <dbReference type="ARBA" id="ARBA00022729"/>
    </source>
</evidence>
<evidence type="ECO:0000256" key="4">
    <source>
        <dbReference type="ARBA" id="ARBA00022692"/>
    </source>
</evidence>
<keyword evidence="8 9" id="KW-0449">Lipoprotein</keyword>
<dbReference type="PANTHER" id="PTHR30203">
    <property type="entry name" value="OUTER MEMBRANE CATION EFFLUX PROTEIN"/>
    <property type="match status" value="1"/>
</dbReference>
<keyword evidence="12" id="KW-1185">Reference proteome</keyword>
<evidence type="ECO:0000313" key="11">
    <source>
        <dbReference type="EMBL" id="TSP11828.1"/>
    </source>
</evidence>
<keyword evidence="4 9" id="KW-0812">Transmembrane</keyword>
<dbReference type="InterPro" id="IPR010131">
    <property type="entry name" value="MdtP/NodT-like"/>
</dbReference>
<comment type="caution">
    <text evidence="11">The sequence shown here is derived from an EMBL/GenBank/DDBJ whole genome shotgun (WGS) entry which is preliminary data.</text>
</comment>
<gene>
    <name evidence="11" type="ORF">FGG12_14905</name>
</gene>
<evidence type="ECO:0000256" key="9">
    <source>
        <dbReference type="RuleBase" id="RU362097"/>
    </source>
</evidence>
<evidence type="ECO:0000313" key="12">
    <source>
        <dbReference type="Proteomes" id="UP000318943"/>
    </source>
</evidence>
<feature type="region of interest" description="Disordered" evidence="10">
    <location>
        <begin position="481"/>
        <end position="502"/>
    </location>
</feature>
<dbReference type="RefSeq" id="WP_144198475.1">
    <property type="nucleotide sequence ID" value="NZ_VCIZ01000008.1"/>
</dbReference>
<feature type="chain" id="PRO_5044965528" evidence="9">
    <location>
        <begin position="29"/>
        <end position="502"/>
    </location>
</feature>
<keyword evidence="3 9" id="KW-1134">Transmembrane beta strand</keyword>
<dbReference type="SUPFAM" id="SSF56954">
    <property type="entry name" value="Outer membrane efflux proteins (OEP)"/>
    <property type="match status" value="1"/>
</dbReference>
<dbReference type="InterPro" id="IPR003423">
    <property type="entry name" value="OMP_efflux"/>
</dbReference>
<dbReference type="EMBL" id="VCIZ01000008">
    <property type="protein sequence ID" value="TSP11828.1"/>
    <property type="molecule type" value="Genomic_DNA"/>
</dbReference>
<comment type="subcellular location">
    <subcellularLocation>
        <location evidence="9">Cell membrane</location>
        <topology evidence="9">Lipid-anchor</topology>
    </subcellularLocation>
    <subcellularLocation>
        <location evidence="1">Membrane</location>
    </subcellularLocation>
</comment>
<dbReference type="NCBIfam" id="TIGR01845">
    <property type="entry name" value="outer_NodT"/>
    <property type="match status" value="1"/>
</dbReference>
<dbReference type="Gene3D" id="1.20.1600.10">
    <property type="entry name" value="Outer membrane efflux proteins (OEP)"/>
    <property type="match status" value="1"/>
</dbReference>
<comment type="similarity">
    <text evidence="2 9">Belongs to the outer membrane factor (OMF) (TC 1.B.17) family.</text>
</comment>
<accession>A0ABY3EMF4</accession>
<reference evidence="11 12" key="1">
    <citation type="submission" date="2019-05" db="EMBL/GenBank/DDBJ databases">
        <title>Whole genome sequence analysis of Cupriavidus campinensis S14E4C strain.</title>
        <authorList>
            <person name="Abbaszade G."/>
            <person name="Szabo A."/>
            <person name="Toumi M."/>
            <person name="Toth E."/>
        </authorList>
    </citation>
    <scope>NUCLEOTIDE SEQUENCE [LARGE SCALE GENOMIC DNA]</scope>
    <source>
        <strain evidence="11 12">S14E4C</strain>
    </source>
</reference>
<dbReference type="PANTHER" id="PTHR30203:SF20">
    <property type="entry name" value="MULTIDRUG RESISTANCE OUTER MEMBRANE PROTEIN MDTP-RELATED"/>
    <property type="match status" value="1"/>
</dbReference>
<name>A0ABY3EMF4_9BURK</name>
<evidence type="ECO:0000256" key="7">
    <source>
        <dbReference type="ARBA" id="ARBA00023139"/>
    </source>
</evidence>
<evidence type="ECO:0000256" key="3">
    <source>
        <dbReference type="ARBA" id="ARBA00022452"/>
    </source>
</evidence>
<evidence type="ECO:0000256" key="10">
    <source>
        <dbReference type="SAM" id="MobiDB-lite"/>
    </source>
</evidence>
<feature type="signal peptide" evidence="9">
    <location>
        <begin position="1"/>
        <end position="28"/>
    </location>
</feature>
<proteinExistence type="inferred from homology"/>
<dbReference type="Proteomes" id="UP000318943">
    <property type="component" value="Unassembled WGS sequence"/>
</dbReference>
<evidence type="ECO:0000256" key="2">
    <source>
        <dbReference type="ARBA" id="ARBA00007613"/>
    </source>
</evidence>
<evidence type="ECO:0000256" key="8">
    <source>
        <dbReference type="ARBA" id="ARBA00023288"/>
    </source>
</evidence>
<dbReference type="Pfam" id="PF02321">
    <property type="entry name" value="OEP"/>
    <property type="match status" value="2"/>
</dbReference>
<evidence type="ECO:0000256" key="6">
    <source>
        <dbReference type="ARBA" id="ARBA00023136"/>
    </source>
</evidence>